<evidence type="ECO:0008006" key="3">
    <source>
        <dbReference type="Google" id="ProtNLM"/>
    </source>
</evidence>
<reference evidence="2" key="1">
    <citation type="journal article" date="2021" name="Proc. Natl. Acad. Sci. U.S.A.">
        <title>A Catalog of Tens of Thousands of Viruses from Human Metagenomes Reveals Hidden Associations with Chronic Diseases.</title>
        <authorList>
            <person name="Tisza M.J."/>
            <person name="Buck C.B."/>
        </authorList>
    </citation>
    <scope>NUCLEOTIDE SEQUENCE</scope>
    <source>
        <strain evidence="2">CtOoC8</strain>
    </source>
</reference>
<protein>
    <recommendedName>
        <fullName evidence="3">DUF1320 domain-containing protein</fullName>
    </recommendedName>
</protein>
<proteinExistence type="predicted"/>
<sequence length="152" mass="17852">MLVQPEELTTDLYQEVIDEITRRNRDEVISHIKAAEDFVKAYLFKYDLHALFGTETESPTVQDEFLKKTIKIIASYWLVRKANPGISVELLREDWEMFIGDEHTPGWLTNIKNGTINPAWPYKKDDPATPQDESKQEQDTFWDSTLKRTNRF</sequence>
<evidence type="ECO:0000313" key="2">
    <source>
        <dbReference type="EMBL" id="DAD65338.1"/>
    </source>
</evidence>
<name>A0A8S5L6T0_9CAUD</name>
<feature type="compositionally biased region" description="Basic and acidic residues" evidence="1">
    <location>
        <begin position="122"/>
        <end position="138"/>
    </location>
</feature>
<organism evidence="2">
    <name type="scientific">Myoviridae sp. ctOoC8</name>
    <dbReference type="NCBI Taxonomy" id="2823542"/>
    <lineage>
        <taxon>Viruses</taxon>
        <taxon>Duplodnaviria</taxon>
        <taxon>Heunggongvirae</taxon>
        <taxon>Uroviricota</taxon>
        <taxon>Caudoviricetes</taxon>
    </lineage>
</organism>
<evidence type="ECO:0000256" key="1">
    <source>
        <dbReference type="SAM" id="MobiDB-lite"/>
    </source>
</evidence>
<feature type="region of interest" description="Disordered" evidence="1">
    <location>
        <begin position="119"/>
        <end position="152"/>
    </location>
</feature>
<accession>A0A8S5L6T0</accession>
<dbReference type="EMBL" id="BK014641">
    <property type="protein sequence ID" value="DAD65338.1"/>
    <property type="molecule type" value="Genomic_DNA"/>
</dbReference>